<dbReference type="EMBL" id="GGEC01029616">
    <property type="protein sequence ID" value="MBX10100.1"/>
    <property type="molecule type" value="Transcribed_RNA"/>
</dbReference>
<proteinExistence type="predicted"/>
<protein>
    <submittedName>
        <fullName evidence="2">Uncharacterized protein</fullName>
    </submittedName>
</protein>
<name>A0A2P2KWK8_RHIMU</name>
<dbReference type="AlphaFoldDB" id="A0A2P2KWK8"/>
<keyword evidence="1" id="KW-0732">Signal</keyword>
<feature type="signal peptide" evidence="1">
    <location>
        <begin position="1"/>
        <end position="19"/>
    </location>
</feature>
<sequence length="60" mass="6477">MSNYIVLYSIMLCFHLASCYTDLLGSAVDQDTSSIVSTDFFVLTSSSGIKNCSAVHYLSG</sequence>
<accession>A0A2P2KWK8</accession>
<organism evidence="2">
    <name type="scientific">Rhizophora mucronata</name>
    <name type="common">Asiatic mangrove</name>
    <dbReference type="NCBI Taxonomy" id="61149"/>
    <lineage>
        <taxon>Eukaryota</taxon>
        <taxon>Viridiplantae</taxon>
        <taxon>Streptophyta</taxon>
        <taxon>Embryophyta</taxon>
        <taxon>Tracheophyta</taxon>
        <taxon>Spermatophyta</taxon>
        <taxon>Magnoliopsida</taxon>
        <taxon>eudicotyledons</taxon>
        <taxon>Gunneridae</taxon>
        <taxon>Pentapetalae</taxon>
        <taxon>rosids</taxon>
        <taxon>fabids</taxon>
        <taxon>Malpighiales</taxon>
        <taxon>Rhizophoraceae</taxon>
        <taxon>Rhizophora</taxon>
    </lineage>
</organism>
<reference evidence="2" key="1">
    <citation type="submission" date="2018-02" db="EMBL/GenBank/DDBJ databases">
        <title>Rhizophora mucronata_Transcriptome.</title>
        <authorList>
            <person name="Meera S.P."/>
            <person name="Sreeshan A."/>
            <person name="Augustine A."/>
        </authorList>
    </citation>
    <scope>NUCLEOTIDE SEQUENCE</scope>
    <source>
        <tissue evidence="2">Leaf</tissue>
    </source>
</reference>
<evidence type="ECO:0000313" key="2">
    <source>
        <dbReference type="EMBL" id="MBX10100.1"/>
    </source>
</evidence>
<feature type="chain" id="PRO_5015168151" evidence="1">
    <location>
        <begin position="20"/>
        <end position="60"/>
    </location>
</feature>
<evidence type="ECO:0000256" key="1">
    <source>
        <dbReference type="SAM" id="SignalP"/>
    </source>
</evidence>